<feature type="region of interest" description="Disordered" evidence="1">
    <location>
        <begin position="88"/>
        <end position="112"/>
    </location>
</feature>
<name>A0A512JMU7_9HYPH</name>
<proteinExistence type="predicted"/>
<gene>
    <name evidence="2" type="ORF">MGN01_30970</name>
</gene>
<evidence type="ECO:0000256" key="1">
    <source>
        <dbReference type="SAM" id="MobiDB-lite"/>
    </source>
</evidence>
<dbReference type="AlphaFoldDB" id="A0A512JMU7"/>
<keyword evidence="3" id="KW-1185">Reference proteome</keyword>
<sequence length="112" mass="12016">MPGITEAVHALKHAKWLAGCAIFRGAERSVTTSWDGRLIYPGDHILSDMWFLKQTTAYGVASYSGSRPRRGAEAWECSRPCGIGLWGAAPPSQQSSGGSARRLLSSARPRAG</sequence>
<comment type="caution">
    <text evidence="2">The sequence shown here is derived from an EMBL/GenBank/DDBJ whole genome shotgun (WGS) entry which is preliminary data.</text>
</comment>
<protein>
    <submittedName>
        <fullName evidence="2">Uncharacterized protein</fullName>
    </submittedName>
</protein>
<evidence type="ECO:0000313" key="2">
    <source>
        <dbReference type="EMBL" id="GEP11252.1"/>
    </source>
</evidence>
<organism evidence="2 3">
    <name type="scientific">Methylobacterium gnaphalii</name>
    <dbReference type="NCBI Taxonomy" id="1010610"/>
    <lineage>
        <taxon>Bacteria</taxon>
        <taxon>Pseudomonadati</taxon>
        <taxon>Pseudomonadota</taxon>
        <taxon>Alphaproteobacteria</taxon>
        <taxon>Hyphomicrobiales</taxon>
        <taxon>Methylobacteriaceae</taxon>
        <taxon>Methylobacterium</taxon>
    </lineage>
</organism>
<reference evidence="2 3" key="1">
    <citation type="submission" date="2019-07" db="EMBL/GenBank/DDBJ databases">
        <title>Whole genome shotgun sequence of Methylobacterium gnaphalii NBRC 107716.</title>
        <authorList>
            <person name="Hosoyama A."/>
            <person name="Uohara A."/>
            <person name="Ohji S."/>
            <person name="Ichikawa N."/>
        </authorList>
    </citation>
    <scope>NUCLEOTIDE SEQUENCE [LARGE SCALE GENOMIC DNA]</scope>
    <source>
        <strain evidence="2 3">NBRC 107716</strain>
    </source>
</reference>
<dbReference type="EMBL" id="BJZV01000017">
    <property type="protein sequence ID" value="GEP11252.1"/>
    <property type="molecule type" value="Genomic_DNA"/>
</dbReference>
<evidence type="ECO:0000313" key="3">
    <source>
        <dbReference type="Proteomes" id="UP000321750"/>
    </source>
</evidence>
<feature type="compositionally biased region" description="Low complexity" evidence="1">
    <location>
        <begin position="95"/>
        <end position="112"/>
    </location>
</feature>
<accession>A0A512JMU7</accession>
<dbReference type="Proteomes" id="UP000321750">
    <property type="component" value="Unassembled WGS sequence"/>
</dbReference>